<feature type="binding site" evidence="6">
    <location>
        <begin position="111"/>
        <end position="117"/>
    </location>
    <ligand>
        <name>S-adenosyl-L-methionine</name>
        <dbReference type="ChEBI" id="CHEBI:59789"/>
    </ligand>
</feature>
<dbReference type="InterPro" id="IPR018314">
    <property type="entry name" value="RsmB/NOL1/NOP2-like_CS"/>
</dbReference>
<keyword evidence="4 6" id="KW-0949">S-adenosyl-L-methionine</keyword>
<dbReference type="GO" id="GO:0003723">
    <property type="term" value="F:RNA binding"/>
    <property type="evidence" value="ECO:0007669"/>
    <property type="project" value="UniProtKB-UniRule"/>
</dbReference>
<protein>
    <recommendedName>
        <fullName evidence="7">SAM-dependent MTase RsmB/NOP-type domain-containing protein</fullName>
    </recommendedName>
</protein>
<reference evidence="8 9" key="1">
    <citation type="journal article" date="2014" name="Nature">
        <title>An environmental bacterial taxon with a large and distinct metabolic repertoire.</title>
        <authorList>
            <person name="Wilson M.C."/>
            <person name="Mori T."/>
            <person name="Ruckert C."/>
            <person name="Uria A.R."/>
            <person name="Helf M.J."/>
            <person name="Takada K."/>
            <person name="Gernert C."/>
            <person name="Steffens U.A."/>
            <person name="Heycke N."/>
            <person name="Schmitt S."/>
            <person name="Rinke C."/>
            <person name="Helfrich E.J."/>
            <person name="Brachmann A.O."/>
            <person name="Gurgui C."/>
            <person name="Wakimoto T."/>
            <person name="Kracht M."/>
            <person name="Crusemann M."/>
            <person name="Hentschel U."/>
            <person name="Abe I."/>
            <person name="Matsunaga S."/>
            <person name="Kalinowski J."/>
            <person name="Takeyama H."/>
            <person name="Piel J."/>
        </authorList>
    </citation>
    <scope>NUCLEOTIDE SEQUENCE [LARGE SCALE GENOMIC DNA]</scope>
    <source>
        <strain evidence="9">TSY2</strain>
    </source>
</reference>
<gene>
    <name evidence="8" type="ORF">ETSY2_21980</name>
</gene>
<dbReference type="NCBIfam" id="TIGR00446">
    <property type="entry name" value="nop2p"/>
    <property type="match status" value="1"/>
</dbReference>
<proteinExistence type="inferred from homology"/>
<comment type="similarity">
    <text evidence="1 6">Belongs to the class I-like SAM-binding methyltransferase superfamily. RsmB/NOP family.</text>
</comment>
<feature type="domain" description="SAM-dependent MTase RsmB/NOP-type" evidence="7">
    <location>
        <begin position="21"/>
        <end position="302"/>
    </location>
</feature>
<keyword evidence="3 6" id="KW-0808">Transferase</keyword>
<comment type="caution">
    <text evidence="6">Lacks conserved residue(s) required for the propagation of feature annotation.</text>
</comment>
<dbReference type="PROSITE" id="PS01153">
    <property type="entry name" value="NOL1_NOP2_SUN"/>
    <property type="match status" value="1"/>
</dbReference>
<keyword evidence="9" id="KW-1185">Reference proteome</keyword>
<dbReference type="PROSITE" id="PS51686">
    <property type="entry name" value="SAM_MT_RSMB_NOP"/>
    <property type="match status" value="1"/>
</dbReference>
<dbReference type="GO" id="GO:0006396">
    <property type="term" value="P:RNA processing"/>
    <property type="evidence" value="ECO:0007669"/>
    <property type="project" value="InterPro"/>
</dbReference>
<dbReference type="AlphaFoldDB" id="W4M5X0"/>
<dbReference type="PANTHER" id="PTHR22807">
    <property type="entry name" value="NOP2 YEAST -RELATED NOL1/NOP2/FMU SUN DOMAIN-CONTAINING"/>
    <property type="match status" value="1"/>
</dbReference>
<feature type="binding site" evidence="6">
    <location>
        <position position="135"/>
    </location>
    <ligand>
        <name>S-adenosyl-L-methionine</name>
        <dbReference type="ChEBI" id="CHEBI:59789"/>
    </ligand>
</feature>
<dbReference type="PANTHER" id="PTHR22807:SF30">
    <property type="entry name" value="28S RRNA (CYTOSINE(4447)-C(5))-METHYLTRANSFERASE-RELATED"/>
    <property type="match status" value="1"/>
</dbReference>
<dbReference type="HOGENOM" id="CLU_005316_7_0_7"/>
<keyword evidence="5 6" id="KW-0694">RNA-binding</keyword>
<evidence type="ECO:0000313" key="8">
    <source>
        <dbReference type="EMBL" id="ETX05610.1"/>
    </source>
</evidence>
<evidence type="ECO:0000259" key="7">
    <source>
        <dbReference type="PROSITE" id="PS51686"/>
    </source>
</evidence>
<dbReference type="GO" id="GO:0008757">
    <property type="term" value="F:S-adenosylmethionine-dependent methyltransferase activity"/>
    <property type="evidence" value="ECO:0007669"/>
    <property type="project" value="InterPro"/>
</dbReference>
<dbReference type="SUPFAM" id="SSF53335">
    <property type="entry name" value="S-adenosyl-L-methionine-dependent methyltransferases"/>
    <property type="match status" value="1"/>
</dbReference>
<keyword evidence="2 6" id="KW-0489">Methyltransferase</keyword>
<evidence type="ECO:0000256" key="1">
    <source>
        <dbReference type="ARBA" id="ARBA00007494"/>
    </source>
</evidence>
<dbReference type="InterPro" id="IPR023267">
    <property type="entry name" value="RCMT"/>
</dbReference>
<evidence type="ECO:0000256" key="6">
    <source>
        <dbReference type="PROSITE-ProRule" id="PRU01023"/>
    </source>
</evidence>
<evidence type="ECO:0000256" key="5">
    <source>
        <dbReference type="ARBA" id="ARBA00022884"/>
    </source>
</evidence>
<feature type="binding site" evidence="6">
    <location>
        <position position="178"/>
    </location>
    <ligand>
        <name>S-adenosyl-L-methionine</name>
        <dbReference type="ChEBI" id="CHEBI:59789"/>
    </ligand>
</feature>
<dbReference type="PRINTS" id="PR02008">
    <property type="entry name" value="RCMTFAMILY"/>
</dbReference>
<dbReference type="GO" id="GO:0001510">
    <property type="term" value="P:RNA methylation"/>
    <property type="evidence" value="ECO:0007669"/>
    <property type="project" value="InterPro"/>
</dbReference>
<organism evidence="8 9">
    <name type="scientific">Candidatus Entotheonella gemina</name>
    <dbReference type="NCBI Taxonomy" id="1429439"/>
    <lineage>
        <taxon>Bacteria</taxon>
        <taxon>Pseudomonadati</taxon>
        <taxon>Nitrospinota/Tectimicrobiota group</taxon>
        <taxon>Candidatus Tectimicrobiota</taxon>
        <taxon>Candidatus Entotheonellia</taxon>
        <taxon>Candidatus Entotheonellales</taxon>
        <taxon>Candidatus Entotheonellaceae</taxon>
        <taxon>Candidatus Entotheonella</taxon>
    </lineage>
</organism>
<dbReference type="InterPro" id="IPR049560">
    <property type="entry name" value="MeTrfase_RsmB-F_NOP2_cat"/>
</dbReference>
<dbReference type="Pfam" id="PF01189">
    <property type="entry name" value="Methyltr_RsmB-F"/>
    <property type="match status" value="1"/>
</dbReference>
<dbReference type="InterPro" id="IPR011023">
    <property type="entry name" value="Nop2p"/>
</dbReference>
<dbReference type="InterPro" id="IPR029063">
    <property type="entry name" value="SAM-dependent_MTases_sf"/>
</dbReference>
<feature type="active site" description="Nucleophile" evidence="6">
    <location>
        <position position="231"/>
    </location>
</feature>
<dbReference type="GO" id="GO:0008173">
    <property type="term" value="F:RNA methyltransferase activity"/>
    <property type="evidence" value="ECO:0007669"/>
    <property type="project" value="InterPro"/>
</dbReference>
<name>W4M5X0_9BACT</name>
<comment type="caution">
    <text evidence="8">The sequence shown here is derived from an EMBL/GenBank/DDBJ whole genome shotgun (WGS) entry which is preliminary data.</text>
</comment>
<evidence type="ECO:0000313" key="9">
    <source>
        <dbReference type="Proteomes" id="UP000019140"/>
    </source>
</evidence>
<sequence>MSNSAVWFADYAEFIPDFAAFCDSLYVEPTCCLRVNTLRTTPAIVADMLRQENYDVQPSPLSDDLLLVENLTHPGTLRGALMGYYYSQALTSALASLALDPQPGELICDLCAAPGSKTSHIAQLMQDQGLIVANDRHGKRLSMLEFNLKRLGITNTVTTCYPGQSFPLRHKFQRVLVDAPCSGEGNYRWDHKGRLRHRLRSSGNLPDVQRQLLLRGYDLLVPGGTLIYATCTYNPAENESVIQTLLEARPATIEPIAHNLPHASGLKTWKAHTYDERIQHCWRLYPHTSHSVGFFLARIRAGPPASDDPQLF</sequence>
<evidence type="ECO:0000256" key="3">
    <source>
        <dbReference type="ARBA" id="ARBA00022679"/>
    </source>
</evidence>
<dbReference type="InterPro" id="IPR001678">
    <property type="entry name" value="MeTrfase_RsmB-F_NOP2_dom"/>
</dbReference>
<dbReference type="Gene3D" id="3.40.50.150">
    <property type="entry name" value="Vaccinia Virus protein VP39"/>
    <property type="match status" value="1"/>
</dbReference>
<evidence type="ECO:0000256" key="2">
    <source>
        <dbReference type="ARBA" id="ARBA00022603"/>
    </source>
</evidence>
<dbReference type="EMBL" id="AZHX01000915">
    <property type="protein sequence ID" value="ETX05610.1"/>
    <property type="molecule type" value="Genomic_DNA"/>
</dbReference>
<dbReference type="Gene3D" id="3.30.70.1170">
    <property type="entry name" value="Sun protein, domain 3"/>
    <property type="match status" value="1"/>
</dbReference>
<dbReference type="Proteomes" id="UP000019140">
    <property type="component" value="Unassembled WGS sequence"/>
</dbReference>
<accession>W4M5X0</accession>
<evidence type="ECO:0000256" key="4">
    <source>
        <dbReference type="ARBA" id="ARBA00022691"/>
    </source>
</evidence>